<protein>
    <submittedName>
        <fullName evidence="8">Fatty acid-binding protein, heart</fullName>
    </submittedName>
</protein>
<dbReference type="InterPro" id="IPR000463">
    <property type="entry name" value="Fatty_acid-bd"/>
</dbReference>
<dbReference type="Proteomes" id="UP000192578">
    <property type="component" value="Unassembled WGS sequence"/>
</dbReference>
<dbReference type="CDD" id="cd00742">
    <property type="entry name" value="FABP"/>
    <property type="match status" value="1"/>
</dbReference>
<dbReference type="GO" id="GO:0008289">
    <property type="term" value="F:lipid binding"/>
    <property type="evidence" value="ECO:0007669"/>
    <property type="project" value="UniProtKB-KW"/>
</dbReference>
<dbReference type="InterPro" id="IPR031259">
    <property type="entry name" value="ILBP"/>
</dbReference>
<organism evidence="8 9">
    <name type="scientific">Hypsibius exemplaris</name>
    <name type="common">Freshwater tardigrade</name>
    <dbReference type="NCBI Taxonomy" id="2072580"/>
    <lineage>
        <taxon>Eukaryota</taxon>
        <taxon>Metazoa</taxon>
        <taxon>Ecdysozoa</taxon>
        <taxon>Tardigrada</taxon>
        <taxon>Eutardigrada</taxon>
        <taxon>Parachela</taxon>
        <taxon>Hypsibioidea</taxon>
        <taxon>Hypsibiidae</taxon>
        <taxon>Hypsibius</taxon>
    </lineage>
</organism>
<dbReference type="PRINTS" id="PR00178">
    <property type="entry name" value="FATTYACIDBP"/>
</dbReference>
<keyword evidence="3" id="KW-0346">Stress response</keyword>
<feature type="domain" description="Cytosolic fatty-acid binding proteins" evidence="7">
    <location>
        <begin position="6"/>
        <end position="23"/>
    </location>
</feature>
<keyword evidence="6" id="KW-0813">Transport</keyword>
<comment type="caution">
    <text evidence="8">The sequence shown here is derived from an EMBL/GenBank/DDBJ whole genome shotgun (WGS) entry which is preliminary data.</text>
</comment>
<dbReference type="EMBL" id="MTYJ01000043">
    <property type="protein sequence ID" value="OQV19091.1"/>
    <property type="molecule type" value="Genomic_DNA"/>
</dbReference>
<comment type="function">
    <text evidence="5">Secreted heat soluble protein acting as a molecular shield in water-deficient condition. Tardigrade-specific intrinsically disordered proteins (TDPs) are essential for desiccation tolerance by forming non-crystalline amorphous solids upon desiccation, and this vitrified state mirrors their protective capabilities.</text>
</comment>
<dbReference type="AlphaFoldDB" id="A0A1W0WV62"/>
<proteinExistence type="inferred from homology"/>
<evidence type="ECO:0000256" key="4">
    <source>
        <dbReference type="ARBA" id="ARBA00023121"/>
    </source>
</evidence>
<accession>A0A1W0WV62</accession>
<dbReference type="Gene3D" id="2.40.128.20">
    <property type="match status" value="1"/>
</dbReference>
<comment type="similarity">
    <text evidence="2 6">Belongs to the calycin superfamily. Fatty-acid binding protein (FABP) family.</text>
</comment>
<dbReference type="InterPro" id="IPR000566">
    <property type="entry name" value="Lipocln_cytosolic_FA-bd_dom"/>
</dbReference>
<evidence type="ECO:0000256" key="2">
    <source>
        <dbReference type="ARBA" id="ARBA00008390"/>
    </source>
</evidence>
<comment type="similarity">
    <text evidence="1">Belongs to the Secretory-abundant heat soluble protein (SAHS) family.</text>
</comment>
<reference evidence="9" key="1">
    <citation type="submission" date="2017-01" db="EMBL/GenBank/DDBJ databases">
        <title>Comparative genomics of anhydrobiosis in the tardigrade Hypsibius dujardini.</title>
        <authorList>
            <person name="Yoshida Y."/>
            <person name="Koutsovoulos G."/>
            <person name="Laetsch D."/>
            <person name="Stevens L."/>
            <person name="Kumar S."/>
            <person name="Horikawa D."/>
            <person name="Ishino K."/>
            <person name="Komine S."/>
            <person name="Tomita M."/>
            <person name="Blaxter M."/>
            <person name="Arakawa K."/>
        </authorList>
    </citation>
    <scope>NUCLEOTIDE SEQUENCE [LARGE SCALE GENOMIC DNA]</scope>
    <source>
        <strain evidence="9">Z151</strain>
    </source>
</reference>
<dbReference type="SUPFAM" id="SSF50814">
    <property type="entry name" value="Lipocalins"/>
    <property type="match status" value="1"/>
</dbReference>
<evidence type="ECO:0000256" key="6">
    <source>
        <dbReference type="RuleBase" id="RU003696"/>
    </source>
</evidence>
<evidence type="ECO:0000313" key="8">
    <source>
        <dbReference type="EMBL" id="OQV19091.1"/>
    </source>
</evidence>
<dbReference type="OrthoDB" id="354351at2759"/>
<keyword evidence="4" id="KW-0446">Lipid-binding</keyword>
<gene>
    <name evidence="8" type="ORF">BV898_06945</name>
</gene>
<evidence type="ECO:0000313" key="9">
    <source>
        <dbReference type="Proteomes" id="UP000192578"/>
    </source>
</evidence>
<keyword evidence="9" id="KW-1185">Reference proteome</keyword>
<sequence length="134" mass="14744">MADITGKYSLESSENFDEYMQSIGVGFLKRKAASALSTAVVDITKTGPDAYVLKTTTTLKTTELPFVLNKEVPETTIDGREVKALFTLDGNILKQKQTGADGFESTIDREFTPTGLIATLYHKNVTAVRKYKKV</sequence>
<dbReference type="PROSITE" id="PS00214">
    <property type="entry name" value="FABP"/>
    <property type="match status" value="1"/>
</dbReference>
<evidence type="ECO:0000256" key="1">
    <source>
        <dbReference type="ARBA" id="ARBA00006119"/>
    </source>
</evidence>
<evidence type="ECO:0000259" key="7">
    <source>
        <dbReference type="PROSITE" id="PS00214"/>
    </source>
</evidence>
<evidence type="ECO:0000256" key="3">
    <source>
        <dbReference type="ARBA" id="ARBA00023016"/>
    </source>
</evidence>
<dbReference type="PANTHER" id="PTHR11955">
    <property type="entry name" value="FATTY ACID BINDING PROTEIN"/>
    <property type="match status" value="1"/>
</dbReference>
<evidence type="ECO:0000256" key="5">
    <source>
        <dbReference type="ARBA" id="ARBA00045493"/>
    </source>
</evidence>
<dbReference type="Pfam" id="PF00061">
    <property type="entry name" value="Lipocalin"/>
    <property type="match status" value="1"/>
</dbReference>
<dbReference type="InterPro" id="IPR012674">
    <property type="entry name" value="Calycin"/>
</dbReference>
<name>A0A1W0WV62_HYPEX</name>